<protein>
    <submittedName>
        <fullName evidence="3">Uncharacterized protein</fullName>
    </submittedName>
</protein>
<dbReference type="AlphaFoldDB" id="A0A7J6G7R6"/>
<reference evidence="3 4" key="1">
    <citation type="journal article" date="2020" name="bioRxiv">
        <title>Sequence and annotation of 42 cannabis genomes reveals extensive copy number variation in cannabinoid synthesis and pathogen resistance genes.</title>
        <authorList>
            <person name="Mckernan K.J."/>
            <person name="Helbert Y."/>
            <person name="Kane L.T."/>
            <person name="Ebling H."/>
            <person name="Zhang L."/>
            <person name="Liu B."/>
            <person name="Eaton Z."/>
            <person name="Mclaughlin S."/>
            <person name="Kingan S."/>
            <person name="Baybayan P."/>
            <person name="Concepcion G."/>
            <person name="Jordan M."/>
            <person name="Riva A."/>
            <person name="Barbazuk W."/>
            <person name="Harkins T."/>
        </authorList>
    </citation>
    <scope>NUCLEOTIDE SEQUENCE [LARGE SCALE GENOMIC DNA]</scope>
    <source>
        <strain evidence="4">cv. Jamaican Lion 4</strain>
        <tissue evidence="3">Leaf</tissue>
    </source>
</reference>
<dbReference type="GO" id="GO:0009535">
    <property type="term" value="C:chloroplast thylakoid membrane"/>
    <property type="evidence" value="ECO:0007669"/>
    <property type="project" value="UniProtKB-SubCell"/>
</dbReference>
<evidence type="ECO:0000256" key="2">
    <source>
        <dbReference type="SAM" id="Phobius"/>
    </source>
</evidence>
<feature type="transmembrane region" description="Helical" evidence="2">
    <location>
        <begin position="20"/>
        <end position="41"/>
    </location>
</feature>
<dbReference type="Gene3D" id="1.10.3370.10">
    <property type="entry name" value="SecY subunit domain"/>
    <property type="match status" value="1"/>
</dbReference>
<evidence type="ECO:0000313" key="3">
    <source>
        <dbReference type="EMBL" id="KAF4379016.1"/>
    </source>
</evidence>
<comment type="caution">
    <text evidence="3">The sequence shown here is derived from an EMBL/GenBank/DDBJ whole genome shotgun (WGS) entry which is preliminary data.</text>
</comment>
<keyword evidence="2" id="KW-0472">Membrane</keyword>
<organism evidence="3 4">
    <name type="scientific">Cannabis sativa</name>
    <name type="common">Hemp</name>
    <name type="synonym">Marijuana</name>
    <dbReference type="NCBI Taxonomy" id="3483"/>
    <lineage>
        <taxon>Eukaryota</taxon>
        <taxon>Viridiplantae</taxon>
        <taxon>Streptophyta</taxon>
        <taxon>Embryophyta</taxon>
        <taxon>Tracheophyta</taxon>
        <taxon>Spermatophyta</taxon>
        <taxon>Magnoliopsida</taxon>
        <taxon>eudicotyledons</taxon>
        <taxon>Gunneridae</taxon>
        <taxon>Pentapetalae</taxon>
        <taxon>rosids</taxon>
        <taxon>fabids</taxon>
        <taxon>Rosales</taxon>
        <taxon>Cannabaceae</taxon>
        <taxon>Cannabis</taxon>
    </lineage>
</organism>
<dbReference type="EMBL" id="JAATIP010000070">
    <property type="protein sequence ID" value="KAF4379016.1"/>
    <property type="molecule type" value="Genomic_DNA"/>
</dbReference>
<dbReference type="PANTHER" id="PTHR10906">
    <property type="entry name" value="SECY/SEC61-ALPHA FAMILY MEMBER"/>
    <property type="match status" value="1"/>
</dbReference>
<dbReference type="InterPro" id="IPR023201">
    <property type="entry name" value="SecY_dom_sf"/>
</dbReference>
<keyword evidence="2" id="KW-0812">Transmembrane</keyword>
<dbReference type="SUPFAM" id="SSF103491">
    <property type="entry name" value="Preprotein translocase SecY subunit"/>
    <property type="match status" value="1"/>
</dbReference>
<sequence length="92" mass="10207">MTGHRESNLRKELNRYIPTAAAFGGMCIGGLTVLADLMGAIGSGTGDLARRDNYLQYFETLEKERASEAGLLWILKLNQDIMGMYCKAIYLD</sequence>
<dbReference type="InterPro" id="IPR002208">
    <property type="entry name" value="SecY/SEC61-alpha"/>
</dbReference>
<gene>
    <name evidence="3" type="ORF">F8388_022103</name>
</gene>
<name>A0A7J6G7R6_CANSA</name>
<proteinExistence type="predicted"/>
<keyword evidence="2" id="KW-1133">Transmembrane helix</keyword>
<comment type="subcellular location">
    <subcellularLocation>
        <location evidence="1">Plastid</location>
        <location evidence="1">Chloroplast thylakoid membrane</location>
        <topology evidence="1">Multi-pass membrane protein</topology>
    </subcellularLocation>
</comment>
<evidence type="ECO:0000256" key="1">
    <source>
        <dbReference type="ARBA" id="ARBA00004454"/>
    </source>
</evidence>
<dbReference type="Proteomes" id="UP000525078">
    <property type="component" value="Unassembled WGS sequence"/>
</dbReference>
<evidence type="ECO:0000313" key="4">
    <source>
        <dbReference type="Proteomes" id="UP000525078"/>
    </source>
</evidence>
<dbReference type="GO" id="GO:0015031">
    <property type="term" value="P:protein transport"/>
    <property type="evidence" value="ECO:0007669"/>
    <property type="project" value="InterPro"/>
</dbReference>
<accession>A0A7J6G7R6</accession>